<feature type="transmembrane region" description="Helical" evidence="7">
    <location>
        <begin position="232"/>
        <end position="253"/>
    </location>
</feature>
<keyword evidence="11" id="KW-1185">Reference proteome</keyword>
<reference evidence="10" key="1">
    <citation type="submission" date="2020-01" db="EMBL/GenBank/DDBJ databases">
        <authorList>
            <person name="Rat A."/>
        </authorList>
    </citation>
    <scope>NUCLEOTIDE SEQUENCE</scope>
    <source>
        <strain evidence="10">LMG 31231</strain>
    </source>
</reference>
<reference evidence="10" key="2">
    <citation type="journal article" date="2021" name="Syst. Appl. Microbiol.">
        <title>Roseomonas hellenica sp. nov., isolated from roots of wild-growing Alkanna tinctoria.</title>
        <authorList>
            <person name="Rat A."/>
            <person name="Naranjo H.D."/>
            <person name="Lebbe L."/>
            <person name="Cnockaert M."/>
            <person name="Krigas N."/>
            <person name="Grigoriadou K."/>
            <person name="Maloupa E."/>
            <person name="Willems A."/>
        </authorList>
    </citation>
    <scope>NUCLEOTIDE SEQUENCE</scope>
    <source>
        <strain evidence="10">LMG 31231</strain>
    </source>
</reference>
<evidence type="ECO:0000256" key="2">
    <source>
        <dbReference type="ARBA" id="ARBA00022692"/>
    </source>
</evidence>
<dbReference type="AlphaFoldDB" id="A0A9X9WZ25"/>
<evidence type="ECO:0000256" key="5">
    <source>
        <dbReference type="ARBA" id="ARBA00022989"/>
    </source>
</evidence>
<gene>
    <name evidence="10" type="ORF">GXW76_14575</name>
</gene>
<feature type="domain" description="ABC transmembrane type-1" evidence="9">
    <location>
        <begin position="14"/>
        <end position="290"/>
    </location>
</feature>
<accession>A0A9X9WZ25</accession>
<evidence type="ECO:0000313" key="10">
    <source>
        <dbReference type="EMBL" id="MBR0672404.1"/>
    </source>
</evidence>
<dbReference type="PANTHER" id="PTHR24221">
    <property type="entry name" value="ATP-BINDING CASSETTE SUB-FAMILY B"/>
    <property type="match status" value="1"/>
</dbReference>
<keyword evidence="6 7" id="KW-0472">Membrane</keyword>
<dbReference type="Gene3D" id="1.20.1560.10">
    <property type="entry name" value="ABC transporter type 1, transmembrane domain"/>
    <property type="match status" value="1"/>
</dbReference>
<dbReference type="PROSITE" id="PS50893">
    <property type="entry name" value="ABC_TRANSPORTER_2"/>
    <property type="match status" value="1"/>
</dbReference>
<evidence type="ECO:0000256" key="7">
    <source>
        <dbReference type="SAM" id="Phobius"/>
    </source>
</evidence>
<dbReference type="PROSITE" id="PS50929">
    <property type="entry name" value="ABC_TM1F"/>
    <property type="match status" value="1"/>
</dbReference>
<dbReference type="GO" id="GO:0005524">
    <property type="term" value="F:ATP binding"/>
    <property type="evidence" value="ECO:0007669"/>
    <property type="project" value="UniProtKB-KW"/>
</dbReference>
<evidence type="ECO:0000256" key="1">
    <source>
        <dbReference type="ARBA" id="ARBA00004651"/>
    </source>
</evidence>
<dbReference type="EMBL" id="JAAEDM010000040">
    <property type="protein sequence ID" value="MBR0672404.1"/>
    <property type="molecule type" value="Genomic_DNA"/>
</dbReference>
<dbReference type="SUPFAM" id="SSF52540">
    <property type="entry name" value="P-loop containing nucleoside triphosphate hydrolases"/>
    <property type="match status" value="1"/>
</dbReference>
<keyword evidence="2 7" id="KW-0812">Transmembrane</keyword>
<dbReference type="InterPro" id="IPR036640">
    <property type="entry name" value="ABC1_TM_sf"/>
</dbReference>
<dbReference type="GO" id="GO:0140359">
    <property type="term" value="F:ABC-type transporter activity"/>
    <property type="evidence" value="ECO:0007669"/>
    <property type="project" value="InterPro"/>
</dbReference>
<comment type="subcellular location">
    <subcellularLocation>
        <location evidence="1">Cell membrane</location>
        <topology evidence="1">Multi-pass membrane protein</topology>
    </subcellularLocation>
</comment>
<comment type="caution">
    <text evidence="10">The sequence shown here is derived from an EMBL/GenBank/DDBJ whole genome shotgun (WGS) entry which is preliminary data.</text>
</comment>
<organism evidence="10 11">
    <name type="scientific">Neoroseomonas soli</name>
    <dbReference type="NCBI Taxonomy" id="1081025"/>
    <lineage>
        <taxon>Bacteria</taxon>
        <taxon>Pseudomonadati</taxon>
        <taxon>Pseudomonadota</taxon>
        <taxon>Alphaproteobacteria</taxon>
        <taxon>Acetobacterales</taxon>
        <taxon>Acetobacteraceae</taxon>
        <taxon>Neoroseomonas</taxon>
    </lineage>
</organism>
<dbReference type="InterPro" id="IPR027417">
    <property type="entry name" value="P-loop_NTPase"/>
</dbReference>
<evidence type="ECO:0000259" key="8">
    <source>
        <dbReference type="PROSITE" id="PS50893"/>
    </source>
</evidence>
<name>A0A9X9WZ25_9PROT</name>
<feature type="domain" description="ABC transporter" evidence="8">
    <location>
        <begin position="323"/>
        <end position="546"/>
    </location>
</feature>
<sequence length="546" mass="56045">MAGLSAELARTARISALLGLAGAFGPFALVMLTVQFYALVVPTGSLSTAVGLAAGFALVAVVVVALTLIRERLLLAGAERLVRRLAARVLPAATARAAVPAVAADQALRDIDTVRRGVVGPLSAIALDAVLVPALLVLLAYFHWAFVLFAAAAAMVALVLGLGAERATREALVEANEASARSSRMVADAARAAEAVEAMGMLPALVGRWARQLARGAEGLRRAQGTARMAQAATATLFGVAQGGAVAVGVLVIVEGGSSIGYGILAGLLLTARVMEPFSRVGSQFEDAAAARAAWRRLDRLLAADEAAPVPAMRAFPCPEGRLVVEHVTLVFPGAARPLLRDVNLVVGPGDVVALAGPPGSGKSTLLRVLLGLQGSNAGEVFLDGHATAQWDRTDLARHVGYLPQDPMLAEGTIAEAIARLEETPDAAAVIAAARLAGAMRMVAGLPQGFATRIGGRAGLSMGQRQRVALARAVYGRPRLVLLDEPAAFLDAEGEAAVAAMIASLSAAGTAVIFTSHREGLLRGAGRVLALREGALLEAGEGRRLL</sequence>
<protein>
    <submittedName>
        <fullName evidence="10">ATP-binding cassette domain-containing protein</fullName>
    </submittedName>
</protein>
<dbReference type="RefSeq" id="WP_211862825.1">
    <property type="nucleotide sequence ID" value="NZ_JAAEDM010000040.1"/>
</dbReference>
<keyword evidence="5 7" id="KW-1133">Transmembrane helix</keyword>
<evidence type="ECO:0000256" key="4">
    <source>
        <dbReference type="ARBA" id="ARBA00022840"/>
    </source>
</evidence>
<feature type="transmembrane region" description="Helical" evidence="7">
    <location>
        <begin position="118"/>
        <end position="138"/>
    </location>
</feature>
<dbReference type="Gene3D" id="3.40.50.300">
    <property type="entry name" value="P-loop containing nucleotide triphosphate hydrolases"/>
    <property type="match status" value="1"/>
</dbReference>
<feature type="non-terminal residue" evidence="10">
    <location>
        <position position="546"/>
    </location>
</feature>
<dbReference type="GO" id="GO:0034040">
    <property type="term" value="F:ATPase-coupled lipid transmembrane transporter activity"/>
    <property type="evidence" value="ECO:0007669"/>
    <property type="project" value="TreeGrafter"/>
</dbReference>
<dbReference type="SUPFAM" id="SSF90123">
    <property type="entry name" value="ABC transporter transmembrane region"/>
    <property type="match status" value="1"/>
</dbReference>
<evidence type="ECO:0000256" key="6">
    <source>
        <dbReference type="ARBA" id="ARBA00023136"/>
    </source>
</evidence>
<feature type="transmembrane region" description="Helical" evidence="7">
    <location>
        <begin position="49"/>
        <end position="69"/>
    </location>
</feature>
<evidence type="ECO:0000256" key="3">
    <source>
        <dbReference type="ARBA" id="ARBA00022741"/>
    </source>
</evidence>
<dbReference type="InterPro" id="IPR003439">
    <property type="entry name" value="ABC_transporter-like_ATP-bd"/>
</dbReference>
<proteinExistence type="predicted"/>
<dbReference type="GO" id="GO:0016887">
    <property type="term" value="F:ATP hydrolysis activity"/>
    <property type="evidence" value="ECO:0007669"/>
    <property type="project" value="InterPro"/>
</dbReference>
<evidence type="ECO:0000313" key="11">
    <source>
        <dbReference type="Proteomes" id="UP001138751"/>
    </source>
</evidence>
<keyword evidence="4 10" id="KW-0067">ATP-binding</keyword>
<dbReference type="Proteomes" id="UP001138751">
    <property type="component" value="Unassembled WGS sequence"/>
</dbReference>
<dbReference type="InterPro" id="IPR003593">
    <property type="entry name" value="AAA+_ATPase"/>
</dbReference>
<keyword evidence="3" id="KW-0547">Nucleotide-binding</keyword>
<dbReference type="Pfam" id="PF00664">
    <property type="entry name" value="ABC_membrane"/>
    <property type="match status" value="1"/>
</dbReference>
<dbReference type="SMART" id="SM00382">
    <property type="entry name" value="AAA"/>
    <property type="match status" value="1"/>
</dbReference>
<dbReference type="InterPro" id="IPR011527">
    <property type="entry name" value="ABC1_TM_dom"/>
</dbReference>
<dbReference type="GO" id="GO:0005886">
    <property type="term" value="C:plasma membrane"/>
    <property type="evidence" value="ECO:0007669"/>
    <property type="project" value="UniProtKB-SubCell"/>
</dbReference>
<feature type="transmembrane region" description="Helical" evidence="7">
    <location>
        <begin position="12"/>
        <end position="37"/>
    </location>
</feature>
<dbReference type="PANTHER" id="PTHR24221:SF248">
    <property type="entry name" value="ABC TRANSPORTER TRANSMEMBRANE REGION"/>
    <property type="match status" value="1"/>
</dbReference>
<dbReference type="InterPro" id="IPR039421">
    <property type="entry name" value="Type_1_exporter"/>
</dbReference>
<feature type="transmembrane region" description="Helical" evidence="7">
    <location>
        <begin position="144"/>
        <end position="164"/>
    </location>
</feature>
<evidence type="ECO:0000259" key="9">
    <source>
        <dbReference type="PROSITE" id="PS50929"/>
    </source>
</evidence>
<dbReference type="Pfam" id="PF00005">
    <property type="entry name" value="ABC_tran"/>
    <property type="match status" value="1"/>
</dbReference>